<dbReference type="RefSeq" id="WP_342854881.1">
    <property type="nucleotide sequence ID" value="NZ_JBBMRA010000016.1"/>
</dbReference>
<evidence type="ECO:0000259" key="5">
    <source>
        <dbReference type="PROSITE" id="PS50887"/>
    </source>
</evidence>
<keyword evidence="3" id="KW-1133">Transmembrane helix</keyword>
<keyword evidence="7" id="KW-1185">Reference proteome</keyword>
<dbReference type="Gene3D" id="3.30.450.20">
    <property type="entry name" value="PAS domain"/>
    <property type="match status" value="1"/>
</dbReference>
<dbReference type="EC" id="2.7.7.65" evidence="1"/>
<evidence type="ECO:0000256" key="3">
    <source>
        <dbReference type="SAM" id="Phobius"/>
    </source>
</evidence>
<feature type="domain" description="GGDEF" evidence="5">
    <location>
        <begin position="482"/>
        <end position="611"/>
    </location>
</feature>
<evidence type="ECO:0000313" key="6">
    <source>
        <dbReference type="EMBL" id="MEM5537586.1"/>
    </source>
</evidence>
<feature type="transmembrane region" description="Helical" evidence="3">
    <location>
        <begin position="12"/>
        <end position="33"/>
    </location>
</feature>
<feature type="domain" description="HAMP" evidence="4">
    <location>
        <begin position="356"/>
        <end position="411"/>
    </location>
</feature>
<dbReference type="SUPFAM" id="SSF158472">
    <property type="entry name" value="HAMP domain-like"/>
    <property type="match status" value="1"/>
</dbReference>
<evidence type="ECO:0000259" key="4">
    <source>
        <dbReference type="PROSITE" id="PS50885"/>
    </source>
</evidence>
<dbReference type="InterPro" id="IPR000160">
    <property type="entry name" value="GGDEF_dom"/>
</dbReference>
<reference evidence="6 7" key="1">
    <citation type="submission" date="2024-03" db="EMBL/GenBank/DDBJ databases">
        <title>Community enrichment and isolation of bacterial strains for fucoidan degradation.</title>
        <authorList>
            <person name="Sichert A."/>
        </authorList>
    </citation>
    <scope>NUCLEOTIDE SEQUENCE [LARGE SCALE GENOMIC DNA]</scope>
    <source>
        <strain evidence="6 7">AS76</strain>
    </source>
</reference>
<dbReference type="PANTHER" id="PTHR45138">
    <property type="entry name" value="REGULATORY COMPONENTS OF SENSORY TRANSDUCTION SYSTEM"/>
    <property type="match status" value="1"/>
</dbReference>
<keyword evidence="3" id="KW-0812">Transmembrane</keyword>
<dbReference type="PROSITE" id="PS50885">
    <property type="entry name" value="HAMP"/>
    <property type="match status" value="1"/>
</dbReference>
<dbReference type="InterPro" id="IPR050469">
    <property type="entry name" value="Diguanylate_Cyclase"/>
</dbReference>
<dbReference type="SUPFAM" id="SSF55073">
    <property type="entry name" value="Nucleotide cyclase"/>
    <property type="match status" value="1"/>
</dbReference>
<dbReference type="PROSITE" id="PS50887">
    <property type="entry name" value="GGDEF"/>
    <property type="match status" value="1"/>
</dbReference>
<dbReference type="Proteomes" id="UP001449225">
    <property type="component" value="Unassembled WGS sequence"/>
</dbReference>
<dbReference type="SMART" id="SM00267">
    <property type="entry name" value="GGDEF"/>
    <property type="match status" value="1"/>
</dbReference>
<dbReference type="Pfam" id="PF00990">
    <property type="entry name" value="GGDEF"/>
    <property type="match status" value="1"/>
</dbReference>
<comment type="caution">
    <text evidence="6">The sequence shown here is derived from an EMBL/GenBank/DDBJ whole genome shotgun (WGS) entry which is preliminary data.</text>
</comment>
<keyword evidence="6" id="KW-0548">Nucleotidyltransferase</keyword>
<gene>
    <name evidence="6" type="ORF">WNY58_14445</name>
</gene>
<evidence type="ECO:0000313" key="7">
    <source>
        <dbReference type="Proteomes" id="UP001449225"/>
    </source>
</evidence>
<name>A0ABU9TVX1_9GAMM</name>
<dbReference type="CDD" id="cd06225">
    <property type="entry name" value="HAMP"/>
    <property type="match status" value="1"/>
</dbReference>
<evidence type="ECO:0000256" key="2">
    <source>
        <dbReference type="ARBA" id="ARBA00034247"/>
    </source>
</evidence>
<evidence type="ECO:0000256" key="1">
    <source>
        <dbReference type="ARBA" id="ARBA00012528"/>
    </source>
</evidence>
<dbReference type="InterPro" id="IPR004010">
    <property type="entry name" value="Double_Cache_2"/>
</dbReference>
<dbReference type="InterPro" id="IPR003660">
    <property type="entry name" value="HAMP_dom"/>
</dbReference>
<dbReference type="Gene3D" id="6.10.340.10">
    <property type="match status" value="1"/>
</dbReference>
<dbReference type="Gene3D" id="3.30.70.270">
    <property type="match status" value="1"/>
</dbReference>
<dbReference type="EMBL" id="JBBMRA010000016">
    <property type="protein sequence ID" value="MEM5537586.1"/>
    <property type="molecule type" value="Genomic_DNA"/>
</dbReference>
<protein>
    <recommendedName>
        <fullName evidence="1">diguanylate cyclase</fullName>
        <ecNumber evidence="1">2.7.7.65</ecNumber>
    </recommendedName>
</protein>
<keyword evidence="6" id="KW-0808">Transferase</keyword>
<dbReference type="NCBIfam" id="TIGR00254">
    <property type="entry name" value="GGDEF"/>
    <property type="match status" value="1"/>
</dbReference>
<dbReference type="PANTHER" id="PTHR45138:SF9">
    <property type="entry name" value="DIGUANYLATE CYCLASE DGCM-RELATED"/>
    <property type="match status" value="1"/>
</dbReference>
<feature type="transmembrane region" description="Helical" evidence="3">
    <location>
        <begin position="336"/>
        <end position="355"/>
    </location>
</feature>
<dbReference type="InterPro" id="IPR029787">
    <property type="entry name" value="Nucleotide_cyclase"/>
</dbReference>
<sequence>MNHLSLKWELLFICILLVTLPTVLMGMVGYYAYQSFAKQTLESQLHKHSQEVRSQAYDFIAQNERVLRREEALVLKRIKSVAQLSKSIFQTYPAQMKPTYGDTTLHSALQTLSQFRLNRSGHIFLLDENFNPVINNQLLPSLTNPTLYANLISHIKKEMPYILSGQTTIIKHPWSTNPNGIIYRQTALTYLDNWQMVLGVTINETDYKSHDFEVGLQNELRDRLASERIGKSGYIWVFNGQGEYIVSKDNLRNGENMLNIIDQHGHSIVEHLISSAKSAPPGGNEIIFYEWQDLGESSASPRAAAVTYVAEWDWFIGTNINLIEFYSGLREVRNKILHLCVVFILIGSLIAYYFAKRITTPIKHLEHLAVKAAQGDFNVQADPKLASRHTEINSLSNVFSEMICNIRQLMAQKEKSTQLLAARNTALQASEDKLTKALLELEYEKQKFHTQAITDSLTNLLNRRGFSKEGKKVWKRHQRTNEPLTIAMIDIDYFKRINDRYSHSIGDDVLIQLAKLLTNHMRENDIVARIGGEEFSMIISQPLCEAKKGLERLRRLVENTPIISDKREIFFTISIGAIEVNPQLPSLESALDAADTCLYAAKRSGRNKIIT</sequence>
<dbReference type="InterPro" id="IPR043128">
    <property type="entry name" value="Rev_trsase/Diguanyl_cyclase"/>
</dbReference>
<organism evidence="6 7">
    <name type="scientific">Neptuniibacter pectenicola</name>
    <dbReference type="NCBI Taxonomy" id="1806669"/>
    <lineage>
        <taxon>Bacteria</taxon>
        <taxon>Pseudomonadati</taxon>
        <taxon>Pseudomonadota</taxon>
        <taxon>Gammaproteobacteria</taxon>
        <taxon>Oceanospirillales</taxon>
        <taxon>Oceanospirillaceae</taxon>
        <taxon>Neptuniibacter</taxon>
    </lineage>
</organism>
<accession>A0ABU9TVX1</accession>
<proteinExistence type="predicted"/>
<dbReference type="GO" id="GO:0052621">
    <property type="term" value="F:diguanylate cyclase activity"/>
    <property type="evidence" value="ECO:0007669"/>
    <property type="project" value="UniProtKB-EC"/>
</dbReference>
<comment type="catalytic activity">
    <reaction evidence="2">
        <text>2 GTP = 3',3'-c-di-GMP + 2 diphosphate</text>
        <dbReference type="Rhea" id="RHEA:24898"/>
        <dbReference type="ChEBI" id="CHEBI:33019"/>
        <dbReference type="ChEBI" id="CHEBI:37565"/>
        <dbReference type="ChEBI" id="CHEBI:58805"/>
        <dbReference type="EC" id="2.7.7.65"/>
    </reaction>
</comment>
<keyword evidence="3" id="KW-0472">Membrane</keyword>
<dbReference type="Pfam" id="PF08269">
    <property type="entry name" value="dCache_2"/>
    <property type="match status" value="1"/>
</dbReference>
<dbReference type="CDD" id="cd01949">
    <property type="entry name" value="GGDEF"/>
    <property type="match status" value="1"/>
</dbReference>